<gene>
    <name evidence="10" type="ORF">BST96_13075</name>
</gene>
<sequence>MPQFLKKESPQLLFLLAAFVALGPLSTDMYLPALPTLVAVMAADITQVQLTLSLYLAGFSLFHLVCGPLSDRFGRKPILAGGMLIFFVASLGCSLATTVTELSAWRFLQGVGACVGPTLARAMVRDMYQPLKLPKALATMNAIMALAPVIAPILGGFMLLFWPWPSIFFFLAFYALLALLMLVFKVPESLKKAQSLKPANILANYWLLIKNTRFRTAILAASFLYAGAFAFVSGSSFILIEFMQVPKDQFGYWFAFIVAGYFLGNMFTIRYSHRFAVQQLMLTGALLGLLAGVVMVVLSWLQIYHPLTIVLPIALYTGAVGITLPQATAAALVPFPHMAGTASALMGFAQMGAASLAAAIVGLSLTGEPMPLALTLTGCGCLSWVLFYRLSRILLAEPNR</sequence>
<dbReference type="NCBIfam" id="TIGR00710">
    <property type="entry name" value="efflux_Bcr_CflA"/>
    <property type="match status" value="1"/>
</dbReference>
<dbReference type="Proteomes" id="UP000193450">
    <property type="component" value="Chromosome"/>
</dbReference>
<comment type="caution">
    <text evidence="8">Lacks conserved residue(s) required for the propagation of feature annotation.</text>
</comment>
<organism evidence="10 11">
    <name type="scientific">Oceanicoccus sagamiensis</name>
    <dbReference type="NCBI Taxonomy" id="716816"/>
    <lineage>
        <taxon>Bacteria</taxon>
        <taxon>Pseudomonadati</taxon>
        <taxon>Pseudomonadota</taxon>
        <taxon>Gammaproteobacteria</taxon>
        <taxon>Cellvibrionales</taxon>
        <taxon>Spongiibacteraceae</taxon>
        <taxon>Oceanicoccus</taxon>
    </lineage>
</organism>
<dbReference type="InterPro" id="IPR011701">
    <property type="entry name" value="MFS"/>
</dbReference>
<dbReference type="PROSITE" id="PS50850">
    <property type="entry name" value="MFS"/>
    <property type="match status" value="1"/>
</dbReference>
<keyword evidence="3 8" id="KW-0813">Transport</keyword>
<evidence type="ECO:0000313" key="11">
    <source>
        <dbReference type="Proteomes" id="UP000193450"/>
    </source>
</evidence>
<dbReference type="CDD" id="cd17320">
    <property type="entry name" value="MFS_MdfA_MDR_like"/>
    <property type="match status" value="1"/>
</dbReference>
<dbReference type="EMBL" id="CP019343">
    <property type="protein sequence ID" value="ARN74966.1"/>
    <property type="molecule type" value="Genomic_DNA"/>
</dbReference>
<evidence type="ECO:0000256" key="7">
    <source>
        <dbReference type="ARBA" id="ARBA00023136"/>
    </source>
</evidence>
<keyword evidence="7 8" id="KW-0472">Membrane</keyword>
<feature type="transmembrane region" description="Helical" evidence="8">
    <location>
        <begin position="217"/>
        <end position="238"/>
    </location>
</feature>
<dbReference type="GO" id="GO:1990961">
    <property type="term" value="P:xenobiotic detoxification by transmembrane export across the plasma membrane"/>
    <property type="evidence" value="ECO:0007669"/>
    <property type="project" value="InterPro"/>
</dbReference>
<proteinExistence type="inferred from homology"/>
<dbReference type="PRINTS" id="PR01035">
    <property type="entry name" value="TCRTETA"/>
</dbReference>
<dbReference type="InterPro" id="IPR036259">
    <property type="entry name" value="MFS_trans_sf"/>
</dbReference>
<feature type="transmembrane region" description="Helical" evidence="8">
    <location>
        <begin position="371"/>
        <end position="390"/>
    </location>
</feature>
<dbReference type="InterPro" id="IPR004812">
    <property type="entry name" value="Efflux_drug-R_Bcr/CmlA"/>
</dbReference>
<dbReference type="RefSeq" id="WP_169713990.1">
    <property type="nucleotide sequence ID" value="NZ_CP019343.1"/>
</dbReference>
<feature type="transmembrane region" description="Helical" evidence="8">
    <location>
        <begin position="280"/>
        <end position="303"/>
    </location>
</feature>
<dbReference type="InterPro" id="IPR020846">
    <property type="entry name" value="MFS_dom"/>
</dbReference>
<keyword evidence="5 8" id="KW-0812">Transmembrane</keyword>
<evidence type="ECO:0000256" key="2">
    <source>
        <dbReference type="ARBA" id="ARBA00006236"/>
    </source>
</evidence>
<dbReference type="AlphaFoldDB" id="A0A1X9NBI3"/>
<evidence type="ECO:0000256" key="1">
    <source>
        <dbReference type="ARBA" id="ARBA00004651"/>
    </source>
</evidence>
<feature type="transmembrane region" description="Helical" evidence="8">
    <location>
        <begin position="37"/>
        <end position="66"/>
    </location>
</feature>
<dbReference type="KEGG" id="osg:BST96_13075"/>
<dbReference type="PANTHER" id="PTHR23502">
    <property type="entry name" value="MAJOR FACILITATOR SUPERFAMILY"/>
    <property type="match status" value="1"/>
</dbReference>
<evidence type="ECO:0000256" key="6">
    <source>
        <dbReference type="ARBA" id="ARBA00022989"/>
    </source>
</evidence>
<evidence type="ECO:0000256" key="8">
    <source>
        <dbReference type="RuleBase" id="RU365088"/>
    </source>
</evidence>
<accession>A0A1X9NBI3</accession>
<feature type="transmembrane region" description="Helical" evidence="8">
    <location>
        <begin position="78"/>
        <end position="99"/>
    </location>
</feature>
<feature type="transmembrane region" description="Helical" evidence="8">
    <location>
        <begin position="250"/>
        <end position="268"/>
    </location>
</feature>
<feature type="transmembrane region" description="Helical" evidence="8">
    <location>
        <begin position="136"/>
        <end position="161"/>
    </location>
</feature>
<name>A0A1X9NBI3_9GAMM</name>
<feature type="transmembrane region" description="Helical" evidence="8">
    <location>
        <begin position="105"/>
        <end position="124"/>
    </location>
</feature>
<comment type="subcellular location">
    <subcellularLocation>
        <location evidence="8">Cell inner membrane</location>
        <topology evidence="8">Multi-pass membrane protein</topology>
    </subcellularLocation>
    <subcellularLocation>
        <location evidence="1">Cell membrane</location>
        <topology evidence="1">Multi-pass membrane protein</topology>
    </subcellularLocation>
</comment>
<comment type="similarity">
    <text evidence="2 8">Belongs to the major facilitator superfamily. Bcr/CmlA family.</text>
</comment>
<dbReference type="GO" id="GO:0005886">
    <property type="term" value="C:plasma membrane"/>
    <property type="evidence" value="ECO:0007669"/>
    <property type="project" value="UniProtKB-SubCell"/>
</dbReference>
<dbReference type="SUPFAM" id="SSF103473">
    <property type="entry name" value="MFS general substrate transporter"/>
    <property type="match status" value="1"/>
</dbReference>
<feature type="transmembrane region" description="Helical" evidence="8">
    <location>
        <begin position="167"/>
        <end position="184"/>
    </location>
</feature>
<evidence type="ECO:0000256" key="4">
    <source>
        <dbReference type="ARBA" id="ARBA00022475"/>
    </source>
</evidence>
<dbReference type="InterPro" id="IPR001958">
    <property type="entry name" value="Tet-R_TetA/multi-R_MdtG-like"/>
</dbReference>
<dbReference type="Pfam" id="PF07690">
    <property type="entry name" value="MFS_1"/>
    <property type="match status" value="1"/>
</dbReference>
<dbReference type="GO" id="GO:0015385">
    <property type="term" value="F:sodium:proton antiporter activity"/>
    <property type="evidence" value="ECO:0007669"/>
    <property type="project" value="TreeGrafter"/>
</dbReference>
<keyword evidence="4" id="KW-1003">Cell membrane</keyword>
<evidence type="ECO:0000256" key="5">
    <source>
        <dbReference type="ARBA" id="ARBA00022692"/>
    </source>
</evidence>
<feature type="transmembrane region" description="Helical" evidence="8">
    <location>
        <begin position="309"/>
        <end position="333"/>
    </location>
</feature>
<keyword evidence="11" id="KW-1185">Reference proteome</keyword>
<keyword evidence="8" id="KW-0997">Cell inner membrane</keyword>
<feature type="domain" description="Major facilitator superfamily (MFS) profile" evidence="9">
    <location>
        <begin position="12"/>
        <end position="400"/>
    </location>
</feature>
<dbReference type="Gene3D" id="1.20.1720.10">
    <property type="entry name" value="Multidrug resistance protein D"/>
    <property type="match status" value="1"/>
</dbReference>
<keyword evidence="6 8" id="KW-1133">Transmembrane helix</keyword>
<feature type="transmembrane region" description="Helical" evidence="8">
    <location>
        <begin position="345"/>
        <end position="365"/>
    </location>
</feature>
<dbReference type="STRING" id="716816.BST96_13075"/>
<protein>
    <recommendedName>
        <fullName evidence="8">Bcr/CflA family efflux transporter</fullName>
    </recommendedName>
</protein>
<dbReference type="GO" id="GO:0042910">
    <property type="term" value="F:xenobiotic transmembrane transporter activity"/>
    <property type="evidence" value="ECO:0007669"/>
    <property type="project" value="InterPro"/>
</dbReference>
<reference evidence="10 11" key="1">
    <citation type="submission" date="2016-11" db="EMBL/GenBank/DDBJ databases">
        <title>Trade-off between light-utilization and light-protection in marine flavobacteria.</title>
        <authorList>
            <person name="Kumagai Y."/>
        </authorList>
    </citation>
    <scope>NUCLEOTIDE SEQUENCE [LARGE SCALE GENOMIC DNA]</scope>
    <source>
        <strain evidence="10 11">NBRC 107125</strain>
    </source>
</reference>
<evidence type="ECO:0000259" key="9">
    <source>
        <dbReference type="PROSITE" id="PS50850"/>
    </source>
</evidence>
<dbReference type="PANTHER" id="PTHR23502:SF132">
    <property type="entry name" value="POLYAMINE TRANSPORTER 2-RELATED"/>
    <property type="match status" value="1"/>
</dbReference>
<evidence type="ECO:0000256" key="3">
    <source>
        <dbReference type="ARBA" id="ARBA00022448"/>
    </source>
</evidence>
<evidence type="ECO:0000313" key="10">
    <source>
        <dbReference type="EMBL" id="ARN74966.1"/>
    </source>
</evidence>